<dbReference type="RefSeq" id="WP_060192636.1">
    <property type="nucleotide sequence ID" value="NZ_LPHD01000049.1"/>
</dbReference>
<protein>
    <submittedName>
        <fullName evidence="1">Uncharacterized protein</fullName>
    </submittedName>
</protein>
<name>A0A106QC98_9BURK</name>
<proteinExistence type="predicted"/>
<reference evidence="1 2" key="1">
    <citation type="submission" date="2015-11" db="EMBL/GenBank/DDBJ databases">
        <title>Expanding the genomic diversity of Burkholderia species for the development of highly accurate diagnostics.</title>
        <authorList>
            <person name="Sahl J."/>
            <person name="Keim P."/>
            <person name="Wagner D."/>
        </authorList>
    </citation>
    <scope>NUCLEOTIDE SEQUENCE [LARGE SCALE GENOMIC DNA]</scope>
    <source>
        <strain evidence="1 2">MSMB2087WGS</strain>
    </source>
</reference>
<dbReference type="AlphaFoldDB" id="A0A106QC98"/>
<evidence type="ECO:0000313" key="1">
    <source>
        <dbReference type="EMBL" id="KWA84238.1"/>
    </source>
</evidence>
<gene>
    <name evidence="1" type="ORF">WL29_23035</name>
</gene>
<accession>A0A106QC98</accession>
<organism evidence="1 2">
    <name type="scientific">Burkholderia ubonensis</name>
    <dbReference type="NCBI Taxonomy" id="101571"/>
    <lineage>
        <taxon>Bacteria</taxon>
        <taxon>Pseudomonadati</taxon>
        <taxon>Pseudomonadota</taxon>
        <taxon>Betaproteobacteria</taxon>
        <taxon>Burkholderiales</taxon>
        <taxon>Burkholderiaceae</taxon>
        <taxon>Burkholderia</taxon>
        <taxon>Burkholderia cepacia complex</taxon>
    </lineage>
</organism>
<sequence>MDHFLEAHGQKFRRQDIAEALYPHIRPRLMGNATRLADVIVRQLQAAGKLEKAGHVHWKLVSQEERTLKSGRQARELANVVDLPLTTRCPEKWVTIDLETGEVREGSAQGWKRASADARRDAAAILSSEST</sequence>
<evidence type="ECO:0000313" key="2">
    <source>
        <dbReference type="Proteomes" id="UP000060630"/>
    </source>
</evidence>
<dbReference type="EMBL" id="LPHD01000049">
    <property type="protein sequence ID" value="KWA84238.1"/>
    <property type="molecule type" value="Genomic_DNA"/>
</dbReference>
<comment type="caution">
    <text evidence="1">The sequence shown here is derived from an EMBL/GenBank/DDBJ whole genome shotgun (WGS) entry which is preliminary data.</text>
</comment>
<dbReference type="Proteomes" id="UP000060630">
    <property type="component" value="Unassembled WGS sequence"/>
</dbReference>